<proteinExistence type="predicted"/>
<evidence type="ECO:0000313" key="1">
    <source>
        <dbReference type="EMBL" id="GIY88821.1"/>
    </source>
</evidence>
<sequence>MRPTRDEEEKEKKASSVHSLQEMKTPHVGFSNALSVMENHPSYANRNWKDLPGDLAKDFGPSYFFLLAVHPSFLQKIPVCFNTLKCFDVRRWVSACRV</sequence>
<reference evidence="1 2" key="1">
    <citation type="submission" date="2021-06" db="EMBL/GenBank/DDBJ databases">
        <title>Caerostris extrusa draft genome.</title>
        <authorList>
            <person name="Kono N."/>
            <person name="Arakawa K."/>
        </authorList>
    </citation>
    <scope>NUCLEOTIDE SEQUENCE [LARGE SCALE GENOMIC DNA]</scope>
</reference>
<dbReference type="Proteomes" id="UP001054945">
    <property type="component" value="Unassembled WGS sequence"/>
</dbReference>
<dbReference type="EMBL" id="BPLR01017106">
    <property type="protein sequence ID" value="GIY88821.1"/>
    <property type="molecule type" value="Genomic_DNA"/>
</dbReference>
<evidence type="ECO:0000313" key="2">
    <source>
        <dbReference type="Proteomes" id="UP001054945"/>
    </source>
</evidence>
<protein>
    <submittedName>
        <fullName evidence="1">Uncharacterized protein</fullName>
    </submittedName>
</protein>
<keyword evidence="2" id="KW-1185">Reference proteome</keyword>
<name>A0AAV4X0Y5_CAEEX</name>
<organism evidence="1 2">
    <name type="scientific">Caerostris extrusa</name>
    <name type="common">Bark spider</name>
    <name type="synonym">Caerostris bankana</name>
    <dbReference type="NCBI Taxonomy" id="172846"/>
    <lineage>
        <taxon>Eukaryota</taxon>
        <taxon>Metazoa</taxon>
        <taxon>Ecdysozoa</taxon>
        <taxon>Arthropoda</taxon>
        <taxon>Chelicerata</taxon>
        <taxon>Arachnida</taxon>
        <taxon>Araneae</taxon>
        <taxon>Araneomorphae</taxon>
        <taxon>Entelegynae</taxon>
        <taxon>Araneoidea</taxon>
        <taxon>Araneidae</taxon>
        <taxon>Caerostris</taxon>
    </lineage>
</organism>
<gene>
    <name evidence="1" type="ORF">CEXT_715431</name>
</gene>
<dbReference type="AlphaFoldDB" id="A0AAV4X0Y5"/>
<accession>A0AAV4X0Y5</accession>
<comment type="caution">
    <text evidence="1">The sequence shown here is derived from an EMBL/GenBank/DDBJ whole genome shotgun (WGS) entry which is preliminary data.</text>
</comment>